<dbReference type="EMBL" id="JACHNB010000001">
    <property type="protein sequence ID" value="MBB4741616.1"/>
    <property type="molecule type" value="Genomic_DNA"/>
</dbReference>
<protein>
    <submittedName>
        <fullName evidence="1">Uncharacterized protein</fullName>
    </submittedName>
</protein>
<organism evidence="1 2">
    <name type="scientific">Actinoplanes octamycinicus</name>
    <dbReference type="NCBI Taxonomy" id="135948"/>
    <lineage>
        <taxon>Bacteria</taxon>
        <taxon>Bacillati</taxon>
        <taxon>Actinomycetota</taxon>
        <taxon>Actinomycetes</taxon>
        <taxon>Micromonosporales</taxon>
        <taxon>Micromonosporaceae</taxon>
        <taxon>Actinoplanes</taxon>
    </lineage>
</organism>
<sequence>MSVAWDGYTPFDPGVTRPLHELPRREARKAFDRLMAAKDDRKESLGRLLAANGVTLDDSDDGIQRLDDWFRDNVAGDARVDRLENIWYAVVNDISLFLGDTMIKRSPNLRWEFFTKGKRDVGYQRHVILGYTKVADPYYYVDIDMVVATYGIRIVADLETRRDMFVAVLAESQDYA</sequence>
<dbReference type="AlphaFoldDB" id="A0A7W7M9A4"/>
<proteinExistence type="predicted"/>
<evidence type="ECO:0000313" key="1">
    <source>
        <dbReference type="EMBL" id="MBB4741616.1"/>
    </source>
</evidence>
<accession>A0A7W7M9A4</accession>
<gene>
    <name evidence="1" type="ORF">BJY16_005075</name>
</gene>
<dbReference type="Proteomes" id="UP000546162">
    <property type="component" value="Unassembled WGS sequence"/>
</dbReference>
<name>A0A7W7M9A4_9ACTN</name>
<comment type="caution">
    <text evidence="1">The sequence shown here is derived from an EMBL/GenBank/DDBJ whole genome shotgun (WGS) entry which is preliminary data.</text>
</comment>
<keyword evidence="2" id="KW-1185">Reference proteome</keyword>
<dbReference type="RefSeq" id="WP_185042071.1">
    <property type="nucleotide sequence ID" value="NZ_BAABFG010000005.1"/>
</dbReference>
<evidence type="ECO:0000313" key="2">
    <source>
        <dbReference type="Proteomes" id="UP000546162"/>
    </source>
</evidence>
<reference evidence="1 2" key="1">
    <citation type="submission" date="2020-08" db="EMBL/GenBank/DDBJ databases">
        <title>Sequencing the genomes of 1000 actinobacteria strains.</title>
        <authorList>
            <person name="Klenk H.-P."/>
        </authorList>
    </citation>
    <scope>NUCLEOTIDE SEQUENCE [LARGE SCALE GENOMIC DNA]</scope>
    <source>
        <strain evidence="1 2">DSM 45809</strain>
    </source>
</reference>